<name>A0A7T4UR14_9GAMM</name>
<organism evidence="2 3">
    <name type="scientific">Spongiibacter nanhainus</name>
    <dbReference type="NCBI Taxonomy" id="2794344"/>
    <lineage>
        <taxon>Bacteria</taxon>
        <taxon>Pseudomonadati</taxon>
        <taxon>Pseudomonadota</taxon>
        <taxon>Gammaproteobacteria</taxon>
        <taxon>Cellvibrionales</taxon>
        <taxon>Spongiibacteraceae</taxon>
        <taxon>Spongiibacter</taxon>
    </lineage>
</organism>
<dbReference type="Proteomes" id="UP000596063">
    <property type="component" value="Chromosome"/>
</dbReference>
<accession>A0A7T4UR14</accession>
<gene>
    <name evidence="2" type="ORF">I6N98_05650</name>
</gene>
<feature type="chain" id="PRO_5032543751" description="Porin-like protein" evidence="1">
    <location>
        <begin position="26"/>
        <end position="382"/>
    </location>
</feature>
<reference evidence="2 3" key="1">
    <citation type="submission" date="2020-12" db="EMBL/GenBank/DDBJ databases">
        <authorList>
            <person name="Shan Y."/>
        </authorList>
    </citation>
    <scope>NUCLEOTIDE SEQUENCE [LARGE SCALE GENOMIC DNA]</scope>
    <source>
        <strain evidence="3">csc3.9</strain>
    </source>
</reference>
<evidence type="ECO:0000313" key="2">
    <source>
        <dbReference type="EMBL" id="QQD19338.1"/>
    </source>
</evidence>
<protein>
    <recommendedName>
        <fullName evidence="4">Porin-like protein</fullName>
    </recommendedName>
</protein>
<evidence type="ECO:0008006" key="4">
    <source>
        <dbReference type="Google" id="ProtNLM"/>
    </source>
</evidence>
<dbReference type="SUPFAM" id="SSF56935">
    <property type="entry name" value="Porins"/>
    <property type="match status" value="1"/>
</dbReference>
<proteinExistence type="predicted"/>
<sequence>MNNRHFLSLGAIALAALLTGGPLKAGTDDHVHLHGFVSQAMLYSTGNNYYGESRDGSTDFMEAGLYGHYRLTPKSFLSAQITTRDAGTTDNGSVELDYLFADIKALENSSSGLGFRIGRVRNSYGLYNDTRDVLFTRPSILMPQAIYFEGNGLREILFASDGAQLYSYWDKDNNSTSLTMTYGLNRDIEDKVLKNLLGPSADLVNDASVDSPIFVKLLHNQDGGRRRFAVSLLDLSINLDTVLPQSPSVDLVANSLVLSGQLNLSRWSFTSEAAYTSVEYRGIQGGEDSDISSAYLQTQYRLLPELSMFSRYEYSMSDLQESGSSSTGHWVVGGQWTPTPSWIVSADYYYMRGTSGVPMGDNAGRQLDSRTQVFAIMVGYRF</sequence>
<keyword evidence="3" id="KW-1185">Reference proteome</keyword>
<dbReference type="KEGG" id="snan:I6N98_05650"/>
<keyword evidence="1" id="KW-0732">Signal</keyword>
<dbReference type="RefSeq" id="WP_198570823.1">
    <property type="nucleotide sequence ID" value="NZ_CP066167.1"/>
</dbReference>
<feature type="signal peptide" evidence="1">
    <location>
        <begin position="1"/>
        <end position="25"/>
    </location>
</feature>
<dbReference type="AlphaFoldDB" id="A0A7T4UR14"/>
<evidence type="ECO:0000256" key="1">
    <source>
        <dbReference type="SAM" id="SignalP"/>
    </source>
</evidence>
<evidence type="ECO:0000313" key="3">
    <source>
        <dbReference type="Proteomes" id="UP000596063"/>
    </source>
</evidence>
<dbReference type="EMBL" id="CP066167">
    <property type="protein sequence ID" value="QQD19338.1"/>
    <property type="molecule type" value="Genomic_DNA"/>
</dbReference>
<dbReference type="Gene3D" id="2.40.160.10">
    <property type="entry name" value="Porin"/>
    <property type="match status" value="1"/>
</dbReference>
<dbReference type="InterPro" id="IPR023614">
    <property type="entry name" value="Porin_dom_sf"/>
</dbReference>